<dbReference type="InterPro" id="IPR036179">
    <property type="entry name" value="Ig-like_dom_sf"/>
</dbReference>
<keyword evidence="4" id="KW-1185">Reference proteome</keyword>
<dbReference type="SUPFAM" id="SSF48726">
    <property type="entry name" value="Immunoglobulin"/>
    <property type="match status" value="2"/>
</dbReference>
<evidence type="ECO:0000256" key="1">
    <source>
        <dbReference type="ARBA" id="ARBA00023319"/>
    </source>
</evidence>
<dbReference type="InterPro" id="IPR013098">
    <property type="entry name" value="Ig_I-set"/>
</dbReference>
<dbReference type="AlphaFoldDB" id="A0A183H5F8"/>
<evidence type="ECO:0000313" key="5">
    <source>
        <dbReference type="WBParaSite" id="OFLC_0000271701-mRNA-1"/>
    </source>
</evidence>
<organism evidence="5">
    <name type="scientific">Onchocerca flexuosa</name>
    <dbReference type="NCBI Taxonomy" id="387005"/>
    <lineage>
        <taxon>Eukaryota</taxon>
        <taxon>Metazoa</taxon>
        <taxon>Ecdysozoa</taxon>
        <taxon>Nematoda</taxon>
        <taxon>Chromadorea</taxon>
        <taxon>Rhabditida</taxon>
        <taxon>Spirurina</taxon>
        <taxon>Spiruromorpha</taxon>
        <taxon>Filarioidea</taxon>
        <taxon>Onchocercidae</taxon>
        <taxon>Onchocerca</taxon>
    </lineage>
</organism>
<dbReference type="Gene3D" id="2.60.40.10">
    <property type="entry name" value="Immunoglobulins"/>
    <property type="match status" value="2"/>
</dbReference>
<dbReference type="InterPro" id="IPR013783">
    <property type="entry name" value="Ig-like_fold"/>
</dbReference>
<dbReference type="WBParaSite" id="OFLC_0000271701-mRNA-1">
    <property type="protein sequence ID" value="OFLC_0000271701-mRNA-1"/>
    <property type="gene ID" value="OFLC_0000271701"/>
</dbReference>
<evidence type="ECO:0000313" key="3">
    <source>
        <dbReference type="EMBL" id="VDO33978.1"/>
    </source>
</evidence>
<proteinExistence type="predicted"/>
<dbReference type="PANTHER" id="PTHR14340">
    <property type="entry name" value="MICROFIBRIL-ASSOCIATED GLYCOPROTEIN 3"/>
    <property type="match status" value="1"/>
</dbReference>
<reference evidence="3 4" key="2">
    <citation type="submission" date="2018-11" db="EMBL/GenBank/DDBJ databases">
        <authorList>
            <consortium name="Pathogen Informatics"/>
        </authorList>
    </citation>
    <scope>NUCLEOTIDE SEQUENCE [LARGE SCALE GENOMIC DNA]</scope>
</reference>
<dbReference type="Proteomes" id="UP000267606">
    <property type="component" value="Unassembled WGS sequence"/>
</dbReference>
<sequence length="213" mass="24591">MLKKEWNACSGDTIMLLGMITSEGGEITTDNLDFNVSWYMGAKEVANGGRYRHWRKGFHCYLEIFDCDVSDSGDIMCIVESTNYIASDITVLYVNDDDIAGIEPKFRQNLKFDEINNCLQLACRVSGYPLPYVTFHFRNRRIINNQRIRFKKEVFPLLDIDRRDDCWLLRINDPTVDDEGKYVAIARNRIGRIFSSCSVRLSNKNPSTYIADV</sequence>
<reference evidence="5" key="1">
    <citation type="submission" date="2016-06" db="UniProtKB">
        <authorList>
            <consortium name="WormBaseParasite"/>
        </authorList>
    </citation>
    <scope>IDENTIFICATION</scope>
</reference>
<keyword evidence="1" id="KW-0393">Immunoglobulin domain</keyword>
<evidence type="ECO:0000313" key="4">
    <source>
        <dbReference type="Proteomes" id="UP000267606"/>
    </source>
</evidence>
<accession>A0A183H5F8</accession>
<feature type="domain" description="Immunoglobulin I-set" evidence="2">
    <location>
        <begin position="118"/>
        <end position="199"/>
    </location>
</feature>
<dbReference type="Pfam" id="PF07679">
    <property type="entry name" value="I-set"/>
    <property type="match status" value="1"/>
</dbReference>
<evidence type="ECO:0000259" key="2">
    <source>
        <dbReference type="Pfam" id="PF07679"/>
    </source>
</evidence>
<gene>
    <name evidence="3" type="ORF">OFLC_LOCUS2718</name>
</gene>
<dbReference type="STRING" id="387005.A0A183H5F8"/>
<name>A0A183H5F8_9BILA</name>
<dbReference type="PANTHER" id="PTHR14340:SF9">
    <property type="entry name" value="FIBRONECTIN TYPE-III DOMAIN-CONTAINING PROTEIN"/>
    <property type="match status" value="1"/>
</dbReference>
<protein>
    <submittedName>
        <fullName evidence="5">I-set domain-containing protein</fullName>
    </submittedName>
</protein>
<dbReference type="EMBL" id="UZAJ01001628">
    <property type="protein sequence ID" value="VDO33978.1"/>
    <property type="molecule type" value="Genomic_DNA"/>
</dbReference>